<feature type="region of interest" description="Disordered" evidence="1">
    <location>
        <begin position="135"/>
        <end position="154"/>
    </location>
</feature>
<dbReference type="AlphaFoldDB" id="R0KZH8"/>
<organism evidence="2 3">
    <name type="scientific">Anas platyrhynchos</name>
    <name type="common">Mallard</name>
    <name type="synonym">Anas boschas</name>
    <dbReference type="NCBI Taxonomy" id="8839"/>
    <lineage>
        <taxon>Eukaryota</taxon>
        <taxon>Metazoa</taxon>
        <taxon>Chordata</taxon>
        <taxon>Craniata</taxon>
        <taxon>Vertebrata</taxon>
        <taxon>Euteleostomi</taxon>
        <taxon>Archelosauria</taxon>
        <taxon>Archosauria</taxon>
        <taxon>Dinosauria</taxon>
        <taxon>Saurischia</taxon>
        <taxon>Theropoda</taxon>
        <taxon>Coelurosauria</taxon>
        <taxon>Aves</taxon>
        <taxon>Neognathae</taxon>
        <taxon>Galloanserae</taxon>
        <taxon>Anseriformes</taxon>
        <taxon>Anatidae</taxon>
        <taxon>Anatinae</taxon>
        <taxon>Anas</taxon>
    </lineage>
</organism>
<reference evidence="3" key="1">
    <citation type="journal article" date="2013" name="Nat. Genet.">
        <title>The duck genome and transcriptome provide insight into an avian influenza virus reservoir species.</title>
        <authorList>
            <person name="Huang Y."/>
            <person name="Li Y."/>
            <person name="Burt D.W."/>
            <person name="Chen H."/>
            <person name="Zhang Y."/>
            <person name="Qian W."/>
            <person name="Kim H."/>
            <person name="Gan S."/>
            <person name="Zhao Y."/>
            <person name="Li J."/>
            <person name="Yi K."/>
            <person name="Feng H."/>
            <person name="Zhu P."/>
            <person name="Li B."/>
            <person name="Liu Q."/>
            <person name="Fairley S."/>
            <person name="Magor K.E."/>
            <person name="Du Z."/>
            <person name="Hu X."/>
            <person name="Goodman L."/>
            <person name="Tafer H."/>
            <person name="Vignal A."/>
            <person name="Lee T."/>
            <person name="Kim K.W."/>
            <person name="Sheng Z."/>
            <person name="An Y."/>
            <person name="Searle S."/>
            <person name="Herrero J."/>
            <person name="Groenen M.A."/>
            <person name="Crooijmans R.P."/>
            <person name="Faraut T."/>
            <person name="Cai Q."/>
            <person name="Webster R.G."/>
            <person name="Aldridge J.R."/>
            <person name="Warren W.C."/>
            <person name="Bartschat S."/>
            <person name="Kehr S."/>
            <person name="Marz M."/>
            <person name="Stadler P.F."/>
            <person name="Smith J."/>
            <person name="Kraus R.H."/>
            <person name="Zhao Y."/>
            <person name="Ren L."/>
            <person name="Fei J."/>
            <person name="Morisson M."/>
            <person name="Kaiser P."/>
            <person name="Griffin D.K."/>
            <person name="Rao M."/>
            <person name="Pitel F."/>
            <person name="Wang J."/>
            <person name="Li N."/>
        </authorList>
    </citation>
    <scope>NUCLEOTIDE SEQUENCE [LARGE SCALE GENOMIC DNA]</scope>
</reference>
<accession>R0KZH8</accession>
<gene>
    <name evidence="2" type="ORF">Anapl_13266</name>
</gene>
<protein>
    <submittedName>
        <fullName evidence="2">Uncharacterized protein</fullName>
    </submittedName>
</protein>
<dbReference type="Proteomes" id="UP000296049">
    <property type="component" value="Unassembled WGS sequence"/>
</dbReference>
<name>R0KZH8_ANAPL</name>
<evidence type="ECO:0000313" key="3">
    <source>
        <dbReference type="Proteomes" id="UP000296049"/>
    </source>
</evidence>
<proteinExistence type="predicted"/>
<dbReference type="EMBL" id="KB743436">
    <property type="protein sequence ID" value="EOA98738.1"/>
    <property type="molecule type" value="Genomic_DNA"/>
</dbReference>
<evidence type="ECO:0000313" key="2">
    <source>
        <dbReference type="EMBL" id="EOA98738.1"/>
    </source>
</evidence>
<evidence type="ECO:0000256" key="1">
    <source>
        <dbReference type="SAM" id="MobiDB-lite"/>
    </source>
</evidence>
<keyword evidence="3" id="KW-1185">Reference proteome</keyword>
<sequence length="280" mass="30530">MRTTFTGTITQYPNYGSPRKLRNQNISRLLWPSMMRKLDGIFIESGPNLALDTVLAAELKRNLPASKTSCEHRKIVINLKWKKEAVSAAGWEALHAEPELLNAVPGGEYEKGRCVMLNTCKVAWTEDVCTETWKPSSTDKATGAGAHVATQSGEEEEVFRTITTGSSKEPINLAVTQAELKASGSIPGNLWYSEETLVRDNTGAGMLAQIVNCAGISVQLISSAQDPVRNICFVKTPTGSMKHPWGVQQRTTEAMGQLVRLKADTAFTHLADDGPNKGEK</sequence>